<dbReference type="InterPro" id="IPR011066">
    <property type="entry name" value="MscS_channel_C_sf"/>
</dbReference>
<feature type="domain" description="Mechanosensitive ion channel MscS" evidence="8">
    <location>
        <begin position="97"/>
        <end position="156"/>
    </location>
</feature>
<dbReference type="InterPro" id="IPR045275">
    <property type="entry name" value="MscS_archaea/bacteria_type"/>
</dbReference>
<feature type="transmembrane region" description="Helical" evidence="7">
    <location>
        <begin position="12"/>
        <end position="31"/>
    </location>
</feature>
<evidence type="ECO:0000256" key="2">
    <source>
        <dbReference type="ARBA" id="ARBA00022475"/>
    </source>
</evidence>
<dbReference type="SUPFAM" id="SSF50182">
    <property type="entry name" value="Sm-like ribonucleoproteins"/>
    <property type="match status" value="1"/>
</dbReference>
<evidence type="ECO:0000256" key="1">
    <source>
        <dbReference type="ARBA" id="ARBA00004651"/>
    </source>
</evidence>
<evidence type="ECO:0000256" key="3">
    <source>
        <dbReference type="ARBA" id="ARBA00022692"/>
    </source>
</evidence>
<dbReference type="InterPro" id="IPR023408">
    <property type="entry name" value="MscS_beta-dom_sf"/>
</dbReference>
<feature type="transmembrane region" description="Helical" evidence="7">
    <location>
        <begin position="51"/>
        <end position="72"/>
    </location>
</feature>
<keyword evidence="5 7" id="KW-0472">Membrane</keyword>
<gene>
    <name evidence="9" type="ORF">TBK1r_09900</name>
</gene>
<comment type="subcellular location">
    <subcellularLocation>
        <location evidence="1">Cell membrane</location>
        <topology evidence="1">Multi-pass membrane protein</topology>
    </subcellularLocation>
</comment>
<proteinExistence type="predicted"/>
<protein>
    <submittedName>
        <fullName evidence="9">Mechanosensitive ion channel</fullName>
    </submittedName>
</protein>
<feature type="coiled-coil region" evidence="6">
    <location>
        <begin position="290"/>
        <end position="346"/>
    </location>
</feature>
<evidence type="ECO:0000256" key="5">
    <source>
        <dbReference type="ARBA" id="ARBA00023136"/>
    </source>
</evidence>
<dbReference type="Gene3D" id="2.30.30.60">
    <property type="match status" value="1"/>
</dbReference>
<dbReference type="InterPro" id="IPR010920">
    <property type="entry name" value="LSM_dom_sf"/>
</dbReference>
<dbReference type="RefSeq" id="WP_145207759.1">
    <property type="nucleotide sequence ID" value="NZ_CP036432.1"/>
</dbReference>
<sequence length="349" mass="38075">MELLDRYLADVSSILPLLGTIAVVLVGLVLVDRILKRRWEDKPDAQFRFQLIMLLLTFAGLLLIILALPVTVETRGQLLSLIGILLSAAIALSSATFIGNIMAGIMLKAVKSARPGDFITVADLTGRITEMGLLHTEVQTELRDLVTVPNLYMVTHPMRVVRASGTIITTDISLGYDVPRQDVFRILSEAAADAGLKDGFVQIRGLGDYSITYRVAGLLEDVKGLISSRSRLNEAALDALHAADIEIVSPSFMNTRAIPEDKRFIPHPTLRVVAQQSGHTPSAEDVAFDKAEEAATIEQLRASIQLTEAEILARKNDNTDAPGPSVEQLTARKERLLEQLHAAEEGLKD</sequence>
<keyword evidence="4 7" id="KW-1133">Transmembrane helix</keyword>
<evidence type="ECO:0000256" key="6">
    <source>
        <dbReference type="SAM" id="Coils"/>
    </source>
</evidence>
<keyword evidence="10" id="KW-1185">Reference proteome</keyword>
<dbReference type="PANTHER" id="PTHR30221">
    <property type="entry name" value="SMALL-CONDUCTANCE MECHANOSENSITIVE CHANNEL"/>
    <property type="match status" value="1"/>
</dbReference>
<dbReference type="SUPFAM" id="SSF82689">
    <property type="entry name" value="Mechanosensitive channel protein MscS (YggB), C-terminal domain"/>
    <property type="match status" value="1"/>
</dbReference>
<evidence type="ECO:0000256" key="4">
    <source>
        <dbReference type="ARBA" id="ARBA00022989"/>
    </source>
</evidence>
<evidence type="ECO:0000313" key="10">
    <source>
        <dbReference type="Proteomes" id="UP000318081"/>
    </source>
</evidence>
<keyword evidence="6" id="KW-0175">Coiled coil</keyword>
<keyword evidence="3 7" id="KW-0812">Transmembrane</keyword>
<dbReference type="PANTHER" id="PTHR30221:SF18">
    <property type="entry name" value="SLL0590 PROTEIN"/>
    <property type="match status" value="1"/>
</dbReference>
<dbReference type="Pfam" id="PF00924">
    <property type="entry name" value="MS_channel_2nd"/>
    <property type="match status" value="1"/>
</dbReference>
<evidence type="ECO:0000313" key="9">
    <source>
        <dbReference type="EMBL" id="QDV82065.1"/>
    </source>
</evidence>
<feature type="transmembrane region" description="Helical" evidence="7">
    <location>
        <begin position="78"/>
        <end position="105"/>
    </location>
</feature>
<organism evidence="9 10">
    <name type="scientific">Stieleria magnilauensis</name>
    <dbReference type="NCBI Taxonomy" id="2527963"/>
    <lineage>
        <taxon>Bacteria</taxon>
        <taxon>Pseudomonadati</taxon>
        <taxon>Planctomycetota</taxon>
        <taxon>Planctomycetia</taxon>
        <taxon>Pirellulales</taxon>
        <taxon>Pirellulaceae</taxon>
        <taxon>Stieleria</taxon>
    </lineage>
</organism>
<reference evidence="9 10" key="1">
    <citation type="submission" date="2019-02" db="EMBL/GenBank/DDBJ databases">
        <title>Deep-cultivation of Planctomycetes and their phenomic and genomic characterization uncovers novel biology.</title>
        <authorList>
            <person name="Wiegand S."/>
            <person name="Jogler M."/>
            <person name="Boedeker C."/>
            <person name="Pinto D."/>
            <person name="Vollmers J."/>
            <person name="Rivas-Marin E."/>
            <person name="Kohn T."/>
            <person name="Peeters S.H."/>
            <person name="Heuer A."/>
            <person name="Rast P."/>
            <person name="Oberbeckmann S."/>
            <person name="Bunk B."/>
            <person name="Jeske O."/>
            <person name="Meyerdierks A."/>
            <person name="Storesund J.E."/>
            <person name="Kallscheuer N."/>
            <person name="Luecker S."/>
            <person name="Lage O.M."/>
            <person name="Pohl T."/>
            <person name="Merkel B.J."/>
            <person name="Hornburger P."/>
            <person name="Mueller R.-W."/>
            <person name="Bruemmer F."/>
            <person name="Labrenz M."/>
            <person name="Spormann A.M."/>
            <person name="Op den Camp H."/>
            <person name="Overmann J."/>
            <person name="Amann R."/>
            <person name="Jetten M.S.M."/>
            <person name="Mascher T."/>
            <person name="Medema M.H."/>
            <person name="Devos D.P."/>
            <person name="Kaster A.-K."/>
            <person name="Ovreas L."/>
            <person name="Rohde M."/>
            <person name="Galperin M.Y."/>
            <person name="Jogler C."/>
        </authorList>
    </citation>
    <scope>NUCLEOTIDE SEQUENCE [LARGE SCALE GENOMIC DNA]</scope>
    <source>
        <strain evidence="9 10">TBK1r</strain>
    </source>
</reference>
<evidence type="ECO:0000256" key="7">
    <source>
        <dbReference type="SAM" id="Phobius"/>
    </source>
</evidence>
<keyword evidence="2" id="KW-1003">Cell membrane</keyword>
<dbReference type="InterPro" id="IPR006685">
    <property type="entry name" value="MscS_channel_2nd"/>
</dbReference>
<dbReference type="Proteomes" id="UP000318081">
    <property type="component" value="Chromosome"/>
</dbReference>
<dbReference type="EMBL" id="CP036432">
    <property type="protein sequence ID" value="QDV82065.1"/>
    <property type="molecule type" value="Genomic_DNA"/>
</dbReference>
<name>A0ABX5XJA1_9BACT</name>
<accession>A0ABX5XJA1</accession>
<evidence type="ECO:0000259" key="8">
    <source>
        <dbReference type="Pfam" id="PF00924"/>
    </source>
</evidence>